<evidence type="ECO:0000256" key="1">
    <source>
        <dbReference type="SAM" id="Coils"/>
    </source>
</evidence>
<evidence type="ECO:0000313" key="5">
    <source>
        <dbReference type="Proteomes" id="UP001207337"/>
    </source>
</evidence>
<accession>A0ABT3Q283</accession>
<dbReference type="Gene3D" id="3.30.450.20">
    <property type="entry name" value="PAS domain"/>
    <property type="match status" value="4"/>
</dbReference>
<dbReference type="Pfam" id="PF13426">
    <property type="entry name" value="PAS_9"/>
    <property type="match status" value="3"/>
</dbReference>
<dbReference type="SMART" id="SM00091">
    <property type="entry name" value="PAS"/>
    <property type="match status" value="3"/>
</dbReference>
<name>A0ABT3Q283_9BACT</name>
<feature type="domain" description="PAS" evidence="2">
    <location>
        <begin position="262"/>
        <end position="332"/>
    </location>
</feature>
<keyword evidence="1" id="KW-0175">Coiled coil</keyword>
<evidence type="ECO:0000313" key="4">
    <source>
        <dbReference type="EMBL" id="MCW9714217.1"/>
    </source>
</evidence>
<dbReference type="EMBL" id="JAJNDC010000004">
    <property type="protein sequence ID" value="MCW9714217.1"/>
    <property type="molecule type" value="Genomic_DNA"/>
</dbReference>
<feature type="domain" description="PAS" evidence="2">
    <location>
        <begin position="139"/>
        <end position="195"/>
    </location>
</feature>
<sequence length="727" mass="83629">MLSNNSTSSKIEKSLIDSLSAHIATMDYEGTIIQTNRPWEEFDDSQAQIKRPDTDENFFSMLQKPAELGNDYALKFIIGLKKVLRGEKKEYKLTYPIQTPDHDHWFKCTFRPLDKNGQFLMVHDEVTDSIKAKQQIEENKSRYQIQFEQSLDGILITDTKGQILDANPAAENILGRDHEDLVECSREDIMDIEDPVYQEALATRKKTGKYQIETDLIHKKGHKIPAEISSSAYRTDSGKLRAIVNIRDISRRKEIEQDLVRNKKFIKDALGSIPGAFFVLNDKGEMIRWNENLVTRLGYSAEELSGKKVFDFVVEGHKEDNFKQFKKCLEGQELSLETKITNKKGEIRDYYIGAKMFIQDGDKYVSGAALDVTEEKNIERENRRNQLMLEQLFQNAPVGIAIVDNENKIKQINKSFETIFGYRKKEIEQKDINTLLAPHHKKAEAEAMSSATQNGRTFQKESLRLRKDGQEVPVLIGNVPVEFQEEIIATYGIYVDISQQRQYRQKIEEALNEKMLLLSELHHRVKNNLALINSLVELQVYESDNEHLKKKLSDTQDRILTIASIHEVLYQSGDLNNIPFNKFIKKLFDTPAFKQKLDNHNITVNVDKTDLSLNINQAIPCGLLLNELFGLIFETTNVNNRKELDIIFRQYGKQVHVILEGDNIIESQVAVKKQKTLHNLLLETLVEQLNGTFLWPNTDSDYQKFECIFTQKNNYGPPNGLVGTAFN</sequence>
<dbReference type="InterPro" id="IPR001610">
    <property type="entry name" value="PAC"/>
</dbReference>
<dbReference type="PROSITE" id="PS50113">
    <property type="entry name" value="PAC"/>
    <property type="match status" value="2"/>
</dbReference>
<dbReference type="PANTHER" id="PTHR44757:SF2">
    <property type="entry name" value="BIOFILM ARCHITECTURE MAINTENANCE PROTEIN MBAA"/>
    <property type="match status" value="1"/>
</dbReference>
<dbReference type="CDD" id="cd00130">
    <property type="entry name" value="PAS"/>
    <property type="match status" value="3"/>
</dbReference>
<organism evidence="4 5">
    <name type="scientific">Fodinibius salicampi</name>
    <dbReference type="NCBI Taxonomy" id="1920655"/>
    <lineage>
        <taxon>Bacteria</taxon>
        <taxon>Pseudomonadati</taxon>
        <taxon>Balneolota</taxon>
        <taxon>Balneolia</taxon>
        <taxon>Balneolales</taxon>
        <taxon>Balneolaceae</taxon>
        <taxon>Fodinibius</taxon>
    </lineage>
</organism>
<dbReference type="InterPro" id="IPR000700">
    <property type="entry name" value="PAS-assoc_C"/>
</dbReference>
<gene>
    <name evidence="4" type="ORF">LQ318_15000</name>
</gene>
<dbReference type="InterPro" id="IPR000014">
    <property type="entry name" value="PAS"/>
</dbReference>
<dbReference type="Proteomes" id="UP001207337">
    <property type="component" value="Unassembled WGS sequence"/>
</dbReference>
<dbReference type="RefSeq" id="WP_265791348.1">
    <property type="nucleotide sequence ID" value="NZ_BAABRS010000004.1"/>
</dbReference>
<dbReference type="Pfam" id="PF07568">
    <property type="entry name" value="HisKA_2"/>
    <property type="match status" value="1"/>
</dbReference>
<protein>
    <submittedName>
        <fullName evidence="4">PAS domain S-box protein</fullName>
    </submittedName>
</protein>
<proteinExistence type="predicted"/>
<feature type="domain" description="PAS" evidence="2">
    <location>
        <begin position="385"/>
        <end position="455"/>
    </location>
</feature>
<reference evidence="4 5" key="1">
    <citation type="submission" date="2021-11" db="EMBL/GenBank/DDBJ databases">
        <title>Aliifidinibius sp. nov., a new bacterium isolated from saline soil.</title>
        <authorList>
            <person name="Galisteo C."/>
            <person name="De La Haba R."/>
            <person name="Sanchez-Porro C."/>
            <person name="Ventosa A."/>
        </authorList>
    </citation>
    <scope>NUCLEOTIDE SEQUENCE [LARGE SCALE GENOMIC DNA]</scope>
    <source>
        <strain evidence="4 5">KACC 190600</strain>
    </source>
</reference>
<dbReference type="InterPro" id="IPR052155">
    <property type="entry name" value="Biofilm_reg_signaling"/>
</dbReference>
<feature type="domain" description="PAC" evidence="3">
    <location>
        <begin position="456"/>
        <end position="509"/>
    </location>
</feature>
<dbReference type="SUPFAM" id="SSF55785">
    <property type="entry name" value="PYP-like sensor domain (PAS domain)"/>
    <property type="match status" value="3"/>
</dbReference>
<feature type="coiled-coil region" evidence="1">
    <location>
        <begin position="500"/>
        <end position="558"/>
    </location>
</feature>
<evidence type="ECO:0000259" key="2">
    <source>
        <dbReference type="PROSITE" id="PS50112"/>
    </source>
</evidence>
<dbReference type="InterPro" id="IPR011495">
    <property type="entry name" value="Sig_transdc_His_kin_sub2_dim/P"/>
</dbReference>
<keyword evidence="5" id="KW-1185">Reference proteome</keyword>
<dbReference type="PROSITE" id="PS50112">
    <property type="entry name" value="PAS"/>
    <property type="match status" value="3"/>
</dbReference>
<dbReference type="PANTHER" id="PTHR44757">
    <property type="entry name" value="DIGUANYLATE CYCLASE DGCP"/>
    <property type="match status" value="1"/>
</dbReference>
<dbReference type="SMART" id="SM00086">
    <property type="entry name" value="PAC"/>
    <property type="match status" value="2"/>
</dbReference>
<dbReference type="NCBIfam" id="TIGR00229">
    <property type="entry name" value="sensory_box"/>
    <property type="match status" value="3"/>
</dbReference>
<comment type="caution">
    <text evidence="4">The sequence shown here is derived from an EMBL/GenBank/DDBJ whole genome shotgun (WGS) entry which is preliminary data.</text>
</comment>
<dbReference type="InterPro" id="IPR035965">
    <property type="entry name" value="PAS-like_dom_sf"/>
</dbReference>
<evidence type="ECO:0000259" key="3">
    <source>
        <dbReference type="PROSITE" id="PS50113"/>
    </source>
</evidence>
<feature type="domain" description="PAC" evidence="3">
    <location>
        <begin position="210"/>
        <end position="261"/>
    </location>
</feature>